<gene>
    <name evidence="9" type="ORF">AWC04_16065</name>
</gene>
<protein>
    <recommendedName>
        <fullName evidence="8">Ferredoxin</fullName>
    </recommendedName>
</protein>
<dbReference type="RefSeq" id="WP_085098780.1">
    <property type="nucleotide sequence ID" value="NZ_AP022603.1"/>
</dbReference>
<dbReference type="Proteomes" id="UP000193484">
    <property type="component" value="Unassembled WGS sequence"/>
</dbReference>
<evidence type="ECO:0000256" key="5">
    <source>
        <dbReference type="ARBA" id="ARBA00023004"/>
    </source>
</evidence>
<proteinExistence type="predicted"/>
<dbReference type="InterPro" id="IPR051269">
    <property type="entry name" value="Fe-S_cluster_ET"/>
</dbReference>
<keyword evidence="4 8" id="KW-0249">Electron transport</keyword>
<dbReference type="PANTHER" id="PTHR36923">
    <property type="entry name" value="FERREDOXIN"/>
    <property type="match status" value="1"/>
</dbReference>
<dbReference type="GO" id="GO:0051538">
    <property type="term" value="F:3 iron, 4 sulfur cluster binding"/>
    <property type="evidence" value="ECO:0007669"/>
    <property type="project" value="UniProtKB-KW"/>
</dbReference>
<sequence>MKAAVNDSLCRGHGACVAICPEVFTLTDDGYAEAIDTEVPEEFVNAVNDAVAACPEHAISAS</sequence>
<keyword evidence="10" id="KW-1185">Reference proteome</keyword>
<keyword evidence="2 8" id="KW-0813">Transport</keyword>
<evidence type="ECO:0000256" key="1">
    <source>
        <dbReference type="ARBA" id="ARBA00001927"/>
    </source>
</evidence>
<keyword evidence="7" id="KW-0003">3Fe-4S</keyword>
<evidence type="ECO:0000313" key="10">
    <source>
        <dbReference type="Proteomes" id="UP000193484"/>
    </source>
</evidence>
<comment type="caution">
    <text evidence="9">The sequence shown here is derived from an EMBL/GenBank/DDBJ whole genome shotgun (WGS) entry which is preliminary data.</text>
</comment>
<dbReference type="PRINTS" id="PR00352">
    <property type="entry name" value="3FE4SFRDOXIN"/>
</dbReference>
<name>A0A1X1R5M0_MYCFA</name>
<keyword evidence="3 8" id="KW-0479">Metal-binding</keyword>
<evidence type="ECO:0000256" key="8">
    <source>
        <dbReference type="RuleBase" id="RU368020"/>
    </source>
</evidence>
<dbReference type="PROSITE" id="PS51379">
    <property type="entry name" value="4FE4S_FER_2"/>
    <property type="match status" value="1"/>
</dbReference>
<dbReference type="STRING" id="1793.AWC04_16065"/>
<evidence type="ECO:0000256" key="7">
    <source>
        <dbReference type="ARBA" id="ARBA00023291"/>
    </source>
</evidence>
<evidence type="ECO:0000256" key="4">
    <source>
        <dbReference type="ARBA" id="ARBA00022982"/>
    </source>
</evidence>
<comment type="function">
    <text evidence="8">Ferredoxins are iron-sulfur proteins that transfer electrons in a wide variety of metabolic reactions.</text>
</comment>
<keyword evidence="5 8" id="KW-0408">Iron</keyword>
<evidence type="ECO:0000313" key="9">
    <source>
        <dbReference type="EMBL" id="ORV00061.1"/>
    </source>
</evidence>
<dbReference type="AlphaFoldDB" id="A0A1X1R5M0"/>
<evidence type="ECO:0000256" key="6">
    <source>
        <dbReference type="ARBA" id="ARBA00023014"/>
    </source>
</evidence>
<dbReference type="InterPro" id="IPR017896">
    <property type="entry name" value="4Fe4S_Fe-S-bd"/>
</dbReference>
<evidence type="ECO:0000256" key="2">
    <source>
        <dbReference type="ARBA" id="ARBA00022448"/>
    </source>
</evidence>
<dbReference type="Pfam" id="PF13459">
    <property type="entry name" value="Fer4_15"/>
    <property type="match status" value="1"/>
</dbReference>
<dbReference type="OrthoDB" id="3215519at2"/>
<dbReference type="SUPFAM" id="SSF54862">
    <property type="entry name" value="4Fe-4S ferredoxins"/>
    <property type="match status" value="1"/>
</dbReference>
<dbReference type="Gene3D" id="3.30.70.20">
    <property type="match status" value="1"/>
</dbReference>
<reference evidence="9 10" key="1">
    <citation type="submission" date="2016-01" db="EMBL/GenBank/DDBJ databases">
        <title>The new phylogeny of the genus Mycobacterium.</title>
        <authorList>
            <person name="Tarcisio F."/>
            <person name="Conor M."/>
            <person name="Antonella G."/>
            <person name="Elisabetta G."/>
            <person name="Giulia F.S."/>
            <person name="Sara T."/>
            <person name="Anna F."/>
            <person name="Clotilde B."/>
            <person name="Roberto B."/>
            <person name="Veronica D.S."/>
            <person name="Fabio R."/>
            <person name="Monica P."/>
            <person name="Olivier J."/>
            <person name="Enrico T."/>
            <person name="Nicola S."/>
        </authorList>
    </citation>
    <scope>NUCLEOTIDE SEQUENCE [LARGE SCALE GENOMIC DNA]</scope>
    <source>
        <strain evidence="9 10">DSM 44179</strain>
    </source>
</reference>
<organism evidence="9 10">
    <name type="scientific">Mycolicibacterium fallax</name>
    <name type="common">Mycobacterium fallax</name>
    <dbReference type="NCBI Taxonomy" id="1793"/>
    <lineage>
        <taxon>Bacteria</taxon>
        <taxon>Bacillati</taxon>
        <taxon>Actinomycetota</taxon>
        <taxon>Actinomycetes</taxon>
        <taxon>Mycobacteriales</taxon>
        <taxon>Mycobacteriaceae</taxon>
        <taxon>Mycolicibacterium</taxon>
    </lineage>
</organism>
<dbReference type="InterPro" id="IPR001080">
    <property type="entry name" value="3Fe4S_ferredoxin"/>
</dbReference>
<dbReference type="EMBL" id="LQOJ01000050">
    <property type="protein sequence ID" value="ORV00061.1"/>
    <property type="molecule type" value="Genomic_DNA"/>
</dbReference>
<keyword evidence="6 8" id="KW-0411">Iron-sulfur</keyword>
<accession>A0A1X1R5M0</accession>
<comment type="cofactor">
    <cofactor evidence="1">
        <name>[3Fe-4S] cluster</name>
        <dbReference type="ChEBI" id="CHEBI:21137"/>
    </cofactor>
</comment>
<dbReference type="GO" id="GO:0009055">
    <property type="term" value="F:electron transfer activity"/>
    <property type="evidence" value="ECO:0007669"/>
    <property type="project" value="UniProtKB-UniRule"/>
</dbReference>
<evidence type="ECO:0000256" key="3">
    <source>
        <dbReference type="ARBA" id="ARBA00022723"/>
    </source>
</evidence>
<dbReference type="PANTHER" id="PTHR36923:SF3">
    <property type="entry name" value="FERREDOXIN"/>
    <property type="match status" value="1"/>
</dbReference>
<dbReference type="GO" id="GO:0005506">
    <property type="term" value="F:iron ion binding"/>
    <property type="evidence" value="ECO:0007669"/>
    <property type="project" value="UniProtKB-UniRule"/>
</dbReference>